<evidence type="ECO:0000313" key="2">
    <source>
        <dbReference type="EMBL" id="GFH25832.1"/>
    </source>
</evidence>
<reference evidence="2 3" key="1">
    <citation type="submission" date="2020-02" db="EMBL/GenBank/DDBJ databases">
        <title>Draft genome sequence of Haematococcus lacustris strain NIES-144.</title>
        <authorList>
            <person name="Morimoto D."/>
            <person name="Nakagawa S."/>
            <person name="Yoshida T."/>
            <person name="Sawayama S."/>
        </authorList>
    </citation>
    <scope>NUCLEOTIDE SEQUENCE [LARGE SCALE GENOMIC DNA]</scope>
    <source>
        <strain evidence="2 3">NIES-144</strain>
    </source>
</reference>
<gene>
    <name evidence="2" type="ORF">HaLaN_23864</name>
</gene>
<evidence type="ECO:0000256" key="1">
    <source>
        <dbReference type="SAM" id="MobiDB-lite"/>
    </source>
</evidence>
<evidence type="ECO:0000313" key="3">
    <source>
        <dbReference type="Proteomes" id="UP000485058"/>
    </source>
</evidence>
<feature type="non-terminal residue" evidence="2">
    <location>
        <position position="119"/>
    </location>
</feature>
<dbReference type="Proteomes" id="UP000485058">
    <property type="component" value="Unassembled WGS sequence"/>
</dbReference>
<dbReference type="AlphaFoldDB" id="A0A6A0A4L3"/>
<sequence>MHSGATANGETRAVPGSEATDPAARPMMRYWGPCGAMAAACAEEDAGKAMTIVYGGSIQQQQPLLWLQVDLISSLQWLRQLARYEAEPSTYNSPGLSLGAPAAAVLRFKEATQLRSNLH</sequence>
<comment type="caution">
    <text evidence="2">The sequence shown here is derived from an EMBL/GenBank/DDBJ whole genome shotgun (WGS) entry which is preliminary data.</text>
</comment>
<feature type="non-terminal residue" evidence="2">
    <location>
        <position position="1"/>
    </location>
</feature>
<dbReference type="EMBL" id="BLLF01002931">
    <property type="protein sequence ID" value="GFH25832.1"/>
    <property type="molecule type" value="Genomic_DNA"/>
</dbReference>
<name>A0A6A0A4L3_HAELA</name>
<proteinExistence type="predicted"/>
<accession>A0A6A0A4L3</accession>
<keyword evidence="3" id="KW-1185">Reference proteome</keyword>
<protein>
    <submittedName>
        <fullName evidence="2">Uncharacterized protein</fullName>
    </submittedName>
</protein>
<organism evidence="2 3">
    <name type="scientific">Haematococcus lacustris</name>
    <name type="common">Green alga</name>
    <name type="synonym">Haematococcus pluvialis</name>
    <dbReference type="NCBI Taxonomy" id="44745"/>
    <lineage>
        <taxon>Eukaryota</taxon>
        <taxon>Viridiplantae</taxon>
        <taxon>Chlorophyta</taxon>
        <taxon>core chlorophytes</taxon>
        <taxon>Chlorophyceae</taxon>
        <taxon>CS clade</taxon>
        <taxon>Chlamydomonadales</taxon>
        <taxon>Haematococcaceae</taxon>
        <taxon>Haematococcus</taxon>
    </lineage>
</organism>
<feature type="region of interest" description="Disordered" evidence="1">
    <location>
        <begin position="1"/>
        <end position="25"/>
    </location>
</feature>